<dbReference type="PANTHER" id="PTHR47331:SF1">
    <property type="entry name" value="GAG-LIKE PROTEIN"/>
    <property type="match status" value="1"/>
</dbReference>
<proteinExistence type="predicted"/>
<dbReference type="GeneID" id="112462329"/>
<accession>A0A6J1QS90</accession>
<dbReference type="Pfam" id="PF05380">
    <property type="entry name" value="Peptidase_A17"/>
    <property type="match status" value="1"/>
</dbReference>
<dbReference type="PANTHER" id="PTHR47331">
    <property type="entry name" value="PHD-TYPE DOMAIN-CONTAINING PROTEIN"/>
    <property type="match status" value="1"/>
</dbReference>
<dbReference type="AlphaFoldDB" id="A0A6J1QS90"/>
<keyword evidence="1" id="KW-1185">Reference proteome</keyword>
<gene>
    <name evidence="2" type="primary">LOC112462329</name>
</gene>
<dbReference type="InterPro" id="IPR043502">
    <property type="entry name" value="DNA/RNA_pol_sf"/>
</dbReference>
<name>A0A6J1QS90_9HYME</name>
<dbReference type="InterPro" id="IPR008042">
    <property type="entry name" value="Retrotrans_Pao"/>
</dbReference>
<dbReference type="SUPFAM" id="SSF56672">
    <property type="entry name" value="DNA/RNA polymerases"/>
    <property type="match status" value="1"/>
</dbReference>
<reference evidence="2" key="1">
    <citation type="submission" date="2025-08" db="UniProtKB">
        <authorList>
            <consortium name="RefSeq"/>
        </authorList>
    </citation>
    <scope>IDENTIFICATION</scope>
    <source>
        <tissue evidence="2">Whole body</tissue>
    </source>
</reference>
<dbReference type="RefSeq" id="XP_024883821.1">
    <property type="nucleotide sequence ID" value="XM_025028053.1"/>
</dbReference>
<dbReference type="Proteomes" id="UP000504618">
    <property type="component" value="Unplaced"/>
</dbReference>
<evidence type="ECO:0000313" key="2">
    <source>
        <dbReference type="RefSeq" id="XP_024883821.1"/>
    </source>
</evidence>
<evidence type="ECO:0000313" key="1">
    <source>
        <dbReference type="Proteomes" id="UP000504618"/>
    </source>
</evidence>
<protein>
    <submittedName>
        <fullName evidence="2">Uncharacterized protein LOC112462329</fullName>
    </submittedName>
</protein>
<dbReference type="GO" id="GO:0071897">
    <property type="term" value="P:DNA biosynthetic process"/>
    <property type="evidence" value="ECO:0007669"/>
    <property type="project" value="UniProtKB-ARBA"/>
</dbReference>
<organism evidence="1 2">
    <name type="scientific">Temnothorax curvispinosus</name>
    <dbReference type="NCBI Taxonomy" id="300111"/>
    <lineage>
        <taxon>Eukaryota</taxon>
        <taxon>Metazoa</taxon>
        <taxon>Ecdysozoa</taxon>
        <taxon>Arthropoda</taxon>
        <taxon>Hexapoda</taxon>
        <taxon>Insecta</taxon>
        <taxon>Pterygota</taxon>
        <taxon>Neoptera</taxon>
        <taxon>Endopterygota</taxon>
        <taxon>Hymenoptera</taxon>
        <taxon>Apocrita</taxon>
        <taxon>Aculeata</taxon>
        <taxon>Formicoidea</taxon>
        <taxon>Formicidae</taxon>
        <taxon>Myrmicinae</taxon>
        <taxon>Temnothorax</taxon>
    </lineage>
</organism>
<dbReference type="OrthoDB" id="7550037at2759"/>
<feature type="non-terminal residue" evidence="2">
    <location>
        <position position="590"/>
    </location>
</feature>
<sequence>MTFITENLAQCLRLKRIRMPTSVSAVGCVNAGTYRYAARITISPKGKQTPAFSTTALILKSLTAYAPKRLPLKATLAHLEDLPWADHDPMSADPISIIVGAELYSALIKDGIRKGAVGQPIAQNSILGWVISGPITSSQVASHAISVDSSHDRPSYTVNAHHSLNSLSLDQELRRFWEVEEIPRKMTLTPEDEKCEEHFRLTHSRCPDGRYIVRLPFKEGPPIEIGHSRAIAEKYLNGLIRRFDAHPAQRDEYSEFLREYEALGHMREVPASDSNDTQCVFIPHHPVIREDSKTTHLRVVFNASCPSSNGSSLNDHLLSGPKLQPDLPVVILQWRQHRFVYTADATKMYRQILVDPRDVTYQRILWRKNPSEPLREYMLLTVTYGTAAAPFLALRVLEQLVIDEGQAFPLAVIILRKKKYIDEVLFGAHTRGCLRQARTQLIALLKKGGFELRKWASNDSELLSDIDPANHGLACNKILQTDEHLKILGISWNPARDVFQYRVAIEAHIPKTKRTILSMIAKLFDPLGWVTPVIITAKVFMQRLWRLKLDWDDELPPDVFRDWQLIYTNVSALNEVQLPRWTGQESDSVR</sequence>